<dbReference type="InterPro" id="IPR015424">
    <property type="entry name" value="PyrdxlP-dep_Trfase"/>
</dbReference>
<dbReference type="Proteomes" id="UP000183997">
    <property type="component" value="Unassembled WGS sequence"/>
</dbReference>
<dbReference type="STRING" id="1121421.SAMN02745123_02289"/>
<evidence type="ECO:0000256" key="1">
    <source>
        <dbReference type="PIRSR" id="PIRSR000390-1"/>
    </source>
</evidence>
<reference evidence="5" key="1">
    <citation type="submission" date="2016-11" db="EMBL/GenBank/DDBJ databases">
        <authorList>
            <person name="Varghese N."/>
            <person name="Submissions S."/>
        </authorList>
    </citation>
    <scope>NUCLEOTIDE SEQUENCE [LARGE SCALE GENOMIC DNA]</scope>
    <source>
        <strain evidence="5">DSM 10349</strain>
    </source>
</reference>
<feature type="active site" description="Proton acceptor" evidence="1">
    <location>
        <position position="182"/>
    </location>
</feature>
<accession>A0A1M6TDZ9</accession>
<dbReference type="InterPro" id="IPR000653">
    <property type="entry name" value="DegT/StrS_aminotransferase"/>
</dbReference>
<comment type="similarity">
    <text evidence="3">Belongs to the DegT/DnrJ/EryC1 family.</text>
</comment>
<name>A0A1M6TDZ9_9FIRM</name>
<dbReference type="EMBL" id="FRAR01000016">
    <property type="protein sequence ID" value="SHK55225.1"/>
    <property type="molecule type" value="Genomic_DNA"/>
</dbReference>
<proteinExistence type="inferred from homology"/>
<dbReference type="GO" id="GO:0008483">
    <property type="term" value="F:transaminase activity"/>
    <property type="evidence" value="ECO:0007669"/>
    <property type="project" value="TreeGrafter"/>
</dbReference>
<dbReference type="InterPro" id="IPR015421">
    <property type="entry name" value="PyrdxlP-dep_Trfase_major"/>
</dbReference>
<dbReference type="GO" id="GO:0000271">
    <property type="term" value="P:polysaccharide biosynthetic process"/>
    <property type="evidence" value="ECO:0007669"/>
    <property type="project" value="TreeGrafter"/>
</dbReference>
<dbReference type="Pfam" id="PF01041">
    <property type="entry name" value="DegT_DnrJ_EryC1"/>
    <property type="match status" value="1"/>
</dbReference>
<dbReference type="RefSeq" id="WP_072914383.1">
    <property type="nucleotide sequence ID" value="NZ_FRAR01000016.1"/>
</dbReference>
<dbReference type="SUPFAM" id="SSF53383">
    <property type="entry name" value="PLP-dependent transferases"/>
    <property type="match status" value="1"/>
</dbReference>
<dbReference type="InterPro" id="IPR015422">
    <property type="entry name" value="PyrdxlP-dep_Trfase_small"/>
</dbReference>
<sequence>MIPHAKPLLGKEEEDRVLEVLRSGMLAAGSYVQEFEEQFKSYHDCRYAIATSSGTTALHVSLAALGIGAGDKVITTPFSFIATANAILFTGATPVFVDIDPVSYNLSPTQLHSALQDNPEVKAILVVHLFGLPADMDEILELAAKYQVPVLEDCAQAHGATYRGRKVGTFGKAAAFSFYPTKNITSGEGGMVLTNDPAVEEKVRLLVNHGQRQRYHHDLVGYNFRMTNIHAAIGLEQLKKLDLYNQRRIDNAKFYNNNIVNSQVEKPACLPDKEHVYHQYTLKVKDRDAFAAYLANNHIGYGIHYPLIIPAQPAYRNIPGCLGTWQVAADLANTCISIPVHPALAPNDLTTIVEVINTFR</sequence>
<dbReference type="CDD" id="cd00616">
    <property type="entry name" value="AHBA_syn"/>
    <property type="match status" value="1"/>
</dbReference>
<feature type="modified residue" description="N6-(pyridoxal phosphate)lysine" evidence="2">
    <location>
        <position position="182"/>
    </location>
</feature>
<organism evidence="4 5">
    <name type="scientific">Desulforamulus aeronauticus DSM 10349</name>
    <dbReference type="NCBI Taxonomy" id="1121421"/>
    <lineage>
        <taxon>Bacteria</taxon>
        <taxon>Bacillati</taxon>
        <taxon>Bacillota</taxon>
        <taxon>Clostridia</taxon>
        <taxon>Eubacteriales</taxon>
        <taxon>Peptococcaceae</taxon>
        <taxon>Desulforamulus</taxon>
    </lineage>
</organism>
<dbReference type="AlphaFoldDB" id="A0A1M6TDZ9"/>
<dbReference type="Gene3D" id="3.90.1150.10">
    <property type="entry name" value="Aspartate Aminotransferase, domain 1"/>
    <property type="match status" value="1"/>
</dbReference>
<dbReference type="PIRSF" id="PIRSF000390">
    <property type="entry name" value="PLP_StrS"/>
    <property type="match status" value="1"/>
</dbReference>
<evidence type="ECO:0000313" key="5">
    <source>
        <dbReference type="Proteomes" id="UP000183997"/>
    </source>
</evidence>
<gene>
    <name evidence="4" type="ORF">SAMN02745123_02289</name>
</gene>
<keyword evidence="5" id="KW-1185">Reference proteome</keyword>
<dbReference type="PANTHER" id="PTHR30244:SF34">
    <property type="entry name" value="DTDP-4-AMINO-4,6-DIDEOXYGALACTOSE TRANSAMINASE"/>
    <property type="match status" value="1"/>
</dbReference>
<evidence type="ECO:0000256" key="2">
    <source>
        <dbReference type="PIRSR" id="PIRSR000390-2"/>
    </source>
</evidence>
<evidence type="ECO:0000313" key="4">
    <source>
        <dbReference type="EMBL" id="SHK55225.1"/>
    </source>
</evidence>
<dbReference type="Gene3D" id="3.40.640.10">
    <property type="entry name" value="Type I PLP-dependent aspartate aminotransferase-like (Major domain)"/>
    <property type="match status" value="1"/>
</dbReference>
<keyword evidence="2 3" id="KW-0663">Pyridoxal phosphate</keyword>
<dbReference type="PANTHER" id="PTHR30244">
    <property type="entry name" value="TRANSAMINASE"/>
    <property type="match status" value="1"/>
</dbReference>
<dbReference type="OrthoDB" id="9810913at2"/>
<dbReference type="GO" id="GO:0030170">
    <property type="term" value="F:pyridoxal phosphate binding"/>
    <property type="evidence" value="ECO:0007669"/>
    <property type="project" value="TreeGrafter"/>
</dbReference>
<evidence type="ECO:0000256" key="3">
    <source>
        <dbReference type="RuleBase" id="RU004508"/>
    </source>
</evidence>
<protein>
    <submittedName>
        <fullName evidence="4">dTDP-4-amino-4,6-dideoxygalactose transaminase</fullName>
    </submittedName>
</protein>